<dbReference type="eggNOG" id="COG2885">
    <property type="taxonomic scope" value="Bacteria"/>
</dbReference>
<dbReference type="Pfam" id="PF00691">
    <property type="entry name" value="OmpA"/>
    <property type="match status" value="1"/>
</dbReference>
<feature type="signal peptide" evidence="9">
    <location>
        <begin position="1"/>
        <end position="25"/>
    </location>
</feature>
<keyword evidence="12" id="KW-1185">Reference proteome</keyword>
<evidence type="ECO:0000313" key="12">
    <source>
        <dbReference type="Proteomes" id="UP000009881"/>
    </source>
</evidence>
<dbReference type="GO" id="GO:0051301">
    <property type="term" value="P:cell division"/>
    <property type="evidence" value="ECO:0007669"/>
    <property type="project" value="UniProtKB-UniRule"/>
</dbReference>
<comment type="subcellular location">
    <subcellularLocation>
        <location evidence="8">Cell outer membrane</location>
        <topology evidence="8">Lipid-anchor</topology>
    </subcellularLocation>
</comment>
<sequence>MKFRSLSVFAAVALLAACTTPPEEGAGTGGAGAMGTAGMGAGAAGTGMGADGMGQAGPAAGSVQEFREVVGDRVFFATDAYTLSPEAQATLRRQAAWLQQYPGKNVLVEGHADERGTREYNLALGERRANSAKDFLVLQGVPANRIQTVSYGKERPVCVESTPDCWQQNRRSVTVIR</sequence>
<dbReference type="PRINTS" id="PR01023">
    <property type="entry name" value="NAFLGMOTY"/>
</dbReference>
<dbReference type="NCBIfam" id="TIGR02802">
    <property type="entry name" value="Pal_lipo"/>
    <property type="match status" value="1"/>
</dbReference>
<dbReference type="PATRIC" id="fig|1238182.3.peg.1397"/>
<dbReference type="InterPro" id="IPR006690">
    <property type="entry name" value="OMPA-like_CS"/>
</dbReference>
<dbReference type="CDD" id="cd07185">
    <property type="entry name" value="OmpA_C-like"/>
    <property type="match status" value="1"/>
</dbReference>
<comment type="subunit">
    <text evidence="8">The Tol-Pal system is composed of five core proteins: the inner membrane proteins TolA, TolQ and TolR, the periplasmic protein TolB and the outer membrane protein Pal. They form a network linking the inner and outer membranes and the peptidoglycan layer.</text>
</comment>
<keyword evidence="2 8" id="KW-0732">Signal</keyword>
<dbReference type="InterPro" id="IPR050330">
    <property type="entry name" value="Bact_OuterMem_StrucFunc"/>
</dbReference>
<evidence type="ECO:0000256" key="7">
    <source>
        <dbReference type="ARBA" id="ARBA00023306"/>
    </source>
</evidence>
<keyword evidence="7 8" id="KW-0131">Cell cycle</keyword>
<evidence type="ECO:0000313" key="11">
    <source>
        <dbReference type="EMBL" id="EKV31361.1"/>
    </source>
</evidence>
<keyword evidence="6 8" id="KW-0449">Lipoprotein</keyword>
<dbReference type="PROSITE" id="PS51257">
    <property type="entry name" value="PROKAR_LIPOPROTEIN"/>
    <property type="match status" value="1"/>
</dbReference>
<evidence type="ECO:0000256" key="8">
    <source>
        <dbReference type="HAMAP-Rule" id="MF_02204"/>
    </source>
</evidence>
<dbReference type="InterPro" id="IPR014169">
    <property type="entry name" value="Pal_lipo_C"/>
</dbReference>
<dbReference type="PANTHER" id="PTHR30329:SF21">
    <property type="entry name" value="LIPOPROTEIN YIAD-RELATED"/>
    <property type="match status" value="1"/>
</dbReference>
<dbReference type="GO" id="GO:0009279">
    <property type="term" value="C:cell outer membrane"/>
    <property type="evidence" value="ECO:0007669"/>
    <property type="project" value="UniProtKB-SubCell"/>
</dbReference>
<comment type="function">
    <text evidence="8">Part of the Tol-Pal system, which plays a role in outer membrane invagination during cell division and is important for maintaining outer membrane integrity.</text>
</comment>
<keyword evidence="4 8" id="KW-0564">Palmitate</keyword>
<dbReference type="SUPFAM" id="SSF103088">
    <property type="entry name" value="OmpA-like"/>
    <property type="match status" value="1"/>
</dbReference>
<feature type="domain" description="OmpA-like" evidence="10">
    <location>
        <begin position="63"/>
        <end position="177"/>
    </location>
</feature>
<dbReference type="InterPro" id="IPR039001">
    <property type="entry name" value="Pal"/>
</dbReference>
<dbReference type="EMBL" id="ANHY01000006">
    <property type="protein sequence ID" value="EKV31361.1"/>
    <property type="molecule type" value="Genomic_DNA"/>
</dbReference>
<proteinExistence type="inferred from homology"/>
<keyword evidence="1 8" id="KW-0132">Cell division</keyword>
<accession>K9HSQ6</accession>
<evidence type="ECO:0000256" key="9">
    <source>
        <dbReference type="SAM" id="SignalP"/>
    </source>
</evidence>
<evidence type="ECO:0000256" key="3">
    <source>
        <dbReference type="ARBA" id="ARBA00023136"/>
    </source>
</evidence>
<dbReference type="PANTHER" id="PTHR30329">
    <property type="entry name" value="STATOR ELEMENT OF FLAGELLAR MOTOR COMPLEX"/>
    <property type="match status" value="1"/>
</dbReference>
<organism evidence="11 12">
    <name type="scientific">Caenispirillum salinarum AK4</name>
    <dbReference type="NCBI Taxonomy" id="1238182"/>
    <lineage>
        <taxon>Bacteria</taxon>
        <taxon>Pseudomonadati</taxon>
        <taxon>Pseudomonadota</taxon>
        <taxon>Alphaproteobacteria</taxon>
        <taxon>Rhodospirillales</taxon>
        <taxon>Novispirillaceae</taxon>
        <taxon>Caenispirillum</taxon>
    </lineage>
</organism>
<dbReference type="HAMAP" id="MF_02204">
    <property type="entry name" value="Pal"/>
    <property type="match status" value="1"/>
</dbReference>
<dbReference type="InterPro" id="IPR006664">
    <property type="entry name" value="OMP_bac"/>
</dbReference>
<dbReference type="OrthoDB" id="9809164at2"/>
<dbReference type="RefSeq" id="WP_009539842.1">
    <property type="nucleotide sequence ID" value="NZ_ANHY01000006.1"/>
</dbReference>
<comment type="similarity">
    <text evidence="8">Belongs to the Pal lipoprotein family.</text>
</comment>
<dbReference type="Gene3D" id="3.30.1330.60">
    <property type="entry name" value="OmpA-like domain"/>
    <property type="match status" value="1"/>
</dbReference>
<dbReference type="PRINTS" id="PR01021">
    <property type="entry name" value="OMPADOMAIN"/>
</dbReference>
<dbReference type="PROSITE" id="PS01068">
    <property type="entry name" value="OMPA_1"/>
    <property type="match status" value="1"/>
</dbReference>
<dbReference type="STRING" id="1238182.C882_3734"/>
<keyword evidence="3 8" id="KW-0472">Membrane</keyword>
<dbReference type="AlphaFoldDB" id="K9HSQ6"/>
<dbReference type="InterPro" id="IPR006665">
    <property type="entry name" value="OmpA-like"/>
</dbReference>
<dbReference type="PROSITE" id="PS51123">
    <property type="entry name" value="OMPA_2"/>
    <property type="match status" value="1"/>
</dbReference>
<feature type="chain" id="PRO_5003930317" description="Peptidoglycan-associated lipoprotein" evidence="9">
    <location>
        <begin position="26"/>
        <end position="177"/>
    </location>
</feature>
<dbReference type="InterPro" id="IPR036737">
    <property type="entry name" value="OmpA-like_sf"/>
</dbReference>
<evidence type="ECO:0000256" key="1">
    <source>
        <dbReference type="ARBA" id="ARBA00022618"/>
    </source>
</evidence>
<comment type="caution">
    <text evidence="11">The sequence shown here is derived from an EMBL/GenBank/DDBJ whole genome shotgun (WGS) entry which is preliminary data.</text>
</comment>
<evidence type="ECO:0000259" key="10">
    <source>
        <dbReference type="PROSITE" id="PS51123"/>
    </source>
</evidence>
<protein>
    <recommendedName>
        <fullName evidence="8">Peptidoglycan-associated lipoprotein</fullName>
        <shortName evidence="8">PAL</shortName>
    </recommendedName>
</protein>
<evidence type="ECO:0000256" key="4">
    <source>
        <dbReference type="ARBA" id="ARBA00023139"/>
    </source>
</evidence>
<name>K9HSQ6_9PROT</name>
<evidence type="ECO:0000256" key="2">
    <source>
        <dbReference type="ARBA" id="ARBA00022729"/>
    </source>
</evidence>
<keyword evidence="5 8" id="KW-0998">Cell outer membrane</keyword>
<gene>
    <name evidence="8" type="primary">pal</name>
    <name evidence="11" type="ORF">C882_3734</name>
</gene>
<dbReference type="Proteomes" id="UP000009881">
    <property type="component" value="Unassembled WGS sequence"/>
</dbReference>
<evidence type="ECO:0000256" key="6">
    <source>
        <dbReference type="ARBA" id="ARBA00023288"/>
    </source>
</evidence>
<reference evidence="11 12" key="1">
    <citation type="journal article" date="2013" name="Genome Announc.">
        <title>Draft Genome Sequence of an Alphaproteobacterium, Caenispirillum salinarum AK4(T), Isolated from a Solar Saltern.</title>
        <authorList>
            <person name="Khatri I."/>
            <person name="Singh A."/>
            <person name="Korpole S."/>
            <person name="Pinnaka A.K."/>
            <person name="Subramanian S."/>
        </authorList>
    </citation>
    <scope>NUCLEOTIDE SEQUENCE [LARGE SCALE GENOMIC DNA]</scope>
    <source>
        <strain evidence="11 12">AK4</strain>
    </source>
</reference>
<evidence type="ECO:0000256" key="5">
    <source>
        <dbReference type="ARBA" id="ARBA00023237"/>
    </source>
</evidence>